<dbReference type="AlphaFoldDB" id="A0ABD3VS38"/>
<dbReference type="PANTHER" id="PTHR12891:SF0">
    <property type="entry name" value="MMS19 NUCLEOTIDE EXCISION REPAIR PROTEIN HOMOLOG"/>
    <property type="match status" value="1"/>
</dbReference>
<evidence type="ECO:0000259" key="6">
    <source>
        <dbReference type="Pfam" id="PF12460"/>
    </source>
</evidence>
<sequence>MLSLDLQPPNDPFGIKKEDLILGLRGCLSASPKFAEFCLPLLVEKLTSDIVSAKIDSLQTLTACLEVYDPDSLREFQSTFFDCIKKEVFYSGDATLEAVSLDCLKALVKVLSRGISQKGDRKSLDDFLNEIVNECQQHLLKPELKIMLLTGQLLCAAAAGSDTSCCRLVHVYVPLLLEQASKCTLILQRRNIFEVLSWFITVTAEFQFGQEDPNPLVMYKDSLLSHYILLLSDENKLQLQLLAATSFRNILSLTGVLSKTDIDNITDSLLNCAMQTTVADVRQLCCSALSLLSSSSPDTVISRVLPELISRLNTDPMDADGESDPKVLTSKAVVMETMASLASHPLVIEKVSYQLMSHLQSSCSREKDGNLEEMCHTAKCLFQVVSAGVSYQTLPDFFHSNILPAIYDFAIALCKKYFSREETKVEDLLSSLACSIRAIVTHLEKTQLETLLNTVVKLYLDGSCEDMNLKHLPHMDKFRPLQVEWNEYSPMVTLLTSVLCAVPTHVSIPREIEILQILTKLVKSWCSSRYPQTALYKLLAGLVNKLNN</sequence>
<dbReference type="Proteomes" id="UP001634394">
    <property type="component" value="Unassembled WGS sequence"/>
</dbReference>
<evidence type="ECO:0000256" key="3">
    <source>
        <dbReference type="ARBA" id="ARBA00022737"/>
    </source>
</evidence>
<keyword evidence="5" id="KW-0234">DNA repair</keyword>
<keyword evidence="5" id="KW-0227">DNA damage</keyword>
<reference evidence="8 9" key="1">
    <citation type="submission" date="2024-11" db="EMBL/GenBank/DDBJ databases">
        <title>Chromosome-level genome assembly of the freshwater bivalve Anodonta woodiana.</title>
        <authorList>
            <person name="Chen X."/>
        </authorList>
    </citation>
    <scope>NUCLEOTIDE SEQUENCE [LARGE SCALE GENOMIC DNA]</scope>
    <source>
        <strain evidence="8">MN2024</strain>
        <tissue evidence="8">Gills</tissue>
    </source>
</reference>
<dbReference type="EMBL" id="JBJQND010000010">
    <property type="protein sequence ID" value="KAL3863332.1"/>
    <property type="molecule type" value="Genomic_DNA"/>
</dbReference>
<organism evidence="8 9">
    <name type="scientific">Sinanodonta woodiana</name>
    <name type="common">Chinese pond mussel</name>
    <name type="synonym">Anodonta woodiana</name>
    <dbReference type="NCBI Taxonomy" id="1069815"/>
    <lineage>
        <taxon>Eukaryota</taxon>
        <taxon>Metazoa</taxon>
        <taxon>Spiralia</taxon>
        <taxon>Lophotrochozoa</taxon>
        <taxon>Mollusca</taxon>
        <taxon>Bivalvia</taxon>
        <taxon>Autobranchia</taxon>
        <taxon>Heteroconchia</taxon>
        <taxon>Palaeoheterodonta</taxon>
        <taxon>Unionida</taxon>
        <taxon>Unionoidea</taxon>
        <taxon>Unionidae</taxon>
        <taxon>Unioninae</taxon>
        <taxon>Sinanodonta</taxon>
    </lineage>
</organism>
<comment type="similarity">
    <text evidence="2 5">Belongs to the MET18/MMS19 family.</text>
</comment>
<protein>
    <recommendedName>
        <fullName evidence="5">MMS19 nucleotide excision repair protein</fullName>
    </recommendedName>
</protein>
<comment type="caution">
    <text evidence="8">The sequence shown here is derived from an EMBL/GenBank/DDBJ whole genome shotgun (WGS) entry which is preliminary data.</text>
</comment>
<feature type="domain" description="MMS19 C-terminal" evidence="6">
    <location>
        <begin position="335"/>
        <end position="546"/>
    </location>
</feature>
<dbReference type="GO" id="GO:0005634">
    <property type="term" value="C:nucleus"/>
    <property type="evidence" value="ECO:0007669"/>
    <property type="project" value="UniProtKB-SubCell"/>
</dbReference>
<dbReference type="GO" id="GO:0097361">
    <property type="term" value="C:cytosolic [4Fe-4S] assembly targeting complex"/>
    <property type="evidence" value="ECO:0007669"/>
    <property type="project" value="UniProtKB-UniRule"/>
</dbReference>
<dbReference type="InterPro" id="IPR011989">
    <property type="entry name" value="ARM-like"/>
</dbReference>
<evidence type="ECO:0000256" key="4">
    <source>
        <dbReference type="ARBA" id="ARBA00023242"/>
    </source>
</evidence>
<name>A0ABD3VS38_SINWO</name>
<evidence type="ECO:0000256" key="5">
    <source>
        <dbReference type="RuleBase" id="RU367072"/>
    </source>
</evidence>
<dbReference type="GO" id="GO:0005819">
    <property type="term" value="C:spindle"/>
    <property type="evidence" value="ECO:0007669"/>
    <property type="project" value="UniProtKB-SubCell"/>
</dbReference>
<feature type="non-terminal residue" evidence="8">
    <location>
        <position position="548"/>
    </location>
</feature>
<keyword evidence="3" id="KW-0677">Repeat</keyword>
<keyword evidence="5" id="KW-0206">Cytoskeleton</keyword>
<dbReference type="Gene3D" id="1.25.10.10">
    <property type="entry name" value="Leucine-rich Repeat Variant"/>
    <property type="match status" value="1"/>
</dbReference>
<dbReference type="SUPFAM" id="SSF48371">
    <property type="entry name" value="ARM repeat"/>
    <property type="match status" value="1"/>
</dbReference>
<accession>A0ABD3VS38</accession>
<keyword evidence="9" id="KW-1185">Reference proteome</keyword>
<evidence type="ECO:0000259" key="7">
    <source>
        <dbReference type="Pfam" id="PF14500"/>
    </source>
</evidence>
<evidence type="ECO:0000313" key="8">
    <source>
        <dbReference type="EMBL" id="KAL3863332.1"/>
    </source>
</evidence>
<keyword evidence="5" id="KW-0963">Cytoplasm</keyword>
<comment type="subcellular location">
    <subcellularLocation>
        <location evidence="5">Cytoplasm</location>
        <location evidence="5">Cytoskeleton</location>
        <location evidence="5">Spindle</location>
    </subcellularLocation>
    <subcellularLocation>
        <location evidence="1 5">Nucleus</location>
    </subcellularLocation>
</comment>
<keyword evidence="4 5" id="KW-0539">Nucleus</keyword>
<dbReference type="InterPro" id="IPR039920">
    <property type="entry name" value="MMS19"/>
</dbReference>
<dbReference type="GO" id="GO:0006281">
    <property type="term" value="P:DNA repair"/>
    <property type="evidence" value="ECO:0007669"/>
    <property type="project" value="UniProtKB-UniRule"/>
</dbReference>
<evidence type="ECO:0000256" key="2">
    <source>
        <dbReference type="ARBA" id="ARBA00009340"/>
    </source>
</evidence>
<dbReference type="GO" id="GO:0051604">
    <property type="term" value="P:protein maturation"/>
    <property type="evidence" value="ECO:0007669"/>
    <property type="project" value="UniProtKB-UniRule"/>
</dbReference>
<comment type="function">
    <text evidence="5">Key component of the cytosolic iron-sulfur protein assembly (CIA) complex, a multiprotein complex that mediates the incorporation of iron-sulfur cluster into apoproteins specifically involved in DNA metabolism and genomic integrity. In the CIA complex, MMS19 acts as an adapter between early-acting CIA components and a subset of cellular target iron-sulfur proteins.</text>
</comment>
<evidence type="ECO:0000256" key="1">
    <source>
        <dbReference type="ARBA" id="ARBA00004123"/>
    </source>
</evidence>
<dbReference type="Pfam" id="PF14500">
    <property type="entry name" value="MMS19_N"/>
    <property type="match status" value="1"/>
</dbReference>
<dbReference type="PANTHER" id="PTHR12891">
    <property type="entry name" value="DNA REPAIR/TRANSCRIPTION PROTEIN MET18/MMS19"/>
    <property type="match status" value="1"/>
</dbReference>
<dbReference type="GO" id="GO:0016226">
    <property type="term" value="P:iron-sulfur cluster assembly"/>
    <property type="evidence" value="ECO:0007669"/>
    <property type="project" value="UniProtKB-UniRule"/>
</dbReference>
<dbReference type="Pfam" id="PF12460">
    <property type="entry name" value="MMS19_C"/>
    <property type="match status" value="1"/>
</dbReference>
<proteinExistence type="inferred from homology"/>
<dbReference type="InterPro" id="IPR029240">
    <property type="entry name" value="MMS19_N"/>
</dbReference>
<feature type="domain" description="MMS19 N-terminal" evidence="7">
    <location>
        <begin position="7"/>
        <end position="89"/>
    </location>
</feature>
<dbReference type="InterPro" id="IPR016024">
    <property type="entry name" value="ARM-type_fold"/>
</dbReference>
<gene>
    <name evidence="8" type="ORF">ACJMK2_005093</name>
</gene>
<evidence type="ECO:0000313" key="9">
    <source>
        <dbReference type="Proteomes" id="UP001634394"/>
    </source>
</evidence>
<dbReference type="InterPro" id="IPR024687">
    <property type="entry name" value="MMS19_C"/>
</dbReference>
<comment type="subunit">
    <text evidence="5">Component of the CIA complex.</text>
</comment>